<proteinExistence type="inferred from homology"/>
<evidence type="ECO:0000256" key="3">
    <source>
        <dbReference type="ARBA" id="ARBA00022454"/>
    </source>
</evidence>
<comment type="similarity">
    <text evidence="2 9">Belongs to the SPC25 family.</text>
</comment>
<evidence type="ECO:0000256" key="1">
    <source>
        <dbReference type="ARBA" id="ARBA00004584"/>
    </source>
</evidence>
<keyword evidence="9" id="KW-0539">Nucleus</keyword>
<evidence type="ECO:0000256" key="5">
    <source>
        <dbReference type="ARBA" id="ARBA00022776"/>
    </source>
</evidence>
<accession>A0ABQ7VIE3</accession>
<sequence length="355" mass="40069">MKISVGEITRNKMEELRLVCDREIPIQQQRIDAATRSFKKSLDSTKAQAQETLQLQSKLGKLKVELRELEDKLVKALAAKTRKEAKQIAVADSISATKDKVEELRGVVENQRARKDEYAAIISQQADELKACEEKHNQTAEQREEIEEAIAWYNKVLGLRIECGHGVKFIFTNIDANNQDKEYFFTVRHENDVYTLIECDPQLNDAKELLRELNTSNGLFKFVRTMREKFQAAVTHGTFPDIASRDQDTFMISVSAPVSSISTDSRSEFLSQQQEHQSDEHNRNSKKLDHAKGSRAALLSPGSASSLRRSPRFKQGSVQFQNLPMLEVIFDSSPSAILTSQSKDDNGCAVSFEVA</sequence>
<dbReference type="Pfam" id="PF08234">
    <property type="entry name" value="Spindle_Spc25"/>
    <property type="match status" value="1"/>
</dbReference>
<organism evidence="13 14">
    <name type="scientific">Solanum tuberosum</name>
    <name type="common">Potato</name>
    <dbReference type="NCBI Taxonomy" id="4113"/>
    <lineage>
        <taxon>Eukaryota</taxon>
        <taxon>Viridiplantae</taxon>
        <taxon>Streptophyta</taxon>
        <taxon>Embryophyta</taxon>
        <taxon>Tracheophyta</taxon>
        <taxon>Spermatophyta</taxon>
        <taxon>Magnoliopsida</taxon>
        <taxon>eudicotyledons</taxon>
        <taxon>Gunneridae</taxon>
        <taxon>Pentapetalae</taxon>
        <taxon>asterids</taxon>
        <taxon>lamiids</taxon>
        <taxon>Solanales</taxon>
        <taxon>Solanaceae</taxon>
        <taxon>Solanoideae</taxon>
        <taxon>Solaneae</taxon>
        <taxon>Solanum</taxon>
    </lineage>
</organism>
<feature type="compositionally biased region" description="Polar residues" evidence="11">
    <location>
        <begin position="265"/>
        <end position="275"/>
    </location>
</feature>
<feature type="domain" description="Chromosome segregation protein Spc25 C-terminal" evidence="12">
    <location>
        <begin position="164"/>
        <end position="231"/>
    </location>
</feature>
<keyword evidence="7 9" id="KW-0131">Cell cycle</keyword>
<evidence type="ECO:0000256" key="8">
    <source>
        <dbReference type="ARBA" id="ARBA00023328"/>
    </source>
</evidence>
<gene>
    <name evidence="13" type="ORF">KY290_019907</name>
</gene>
<reference evidence="13 14" key="1">
    <citation type="journal article" date="2021" name="bioRxiv">
        <title>Chromosome-scale and haplotype-resolved genome assembly of a tetraploid potato cultivar.</title>
        <authorList>
            <person name="Sun H."/>
            <person name="Jiao W.-B."/>
            <person name="Krause K."/>
            <person name="Campoy J.A."/>
            <person name="Goel M."/>
            <person name="Folz-Donahue K."/>
            <person name="Kukat C."/>
            <person name="Huettel B."/>
            <person name="Schneeberger K."/>
        </authorList>
    </citation>
    <scope>NUCLEOTIDE SEQUENCE [LARGE SCALE GENOMIC DNA]</scope>
    <source>
        <strain evidence="13">SolTubOtavaFocal</strain>
        <tissue evidence="13">Leaves</tissue>
    </source>
</reference>
<dbReference type="EMBL" id="JAIVGD010000013">
    <property type="protein sequence ID" value="KAH0763834.1"/>
    <property type="molecule type" value="Genomic_DNA"/>
</dbReference>
<comment type="function">
    <text evidence="9">Acts as a component of the essential kinetochore-associated NDC80 complex, which is required for chromosome segregation and spindle checkpoint activity.</text>
</comment>
<protein>
    <recommendedName>
        <fullName evidence="9">Kinetochore protein SPC25</fullName>
    </recommendedName>
</protein>
<evidence type="ECO:0000256" key="9">
    <source>
        <dbReference type="RuleBase" id="RU367150"/>
    </source>
</evidence>
<dbReference type="InterPro" id="IPR045143">
    <property type="entry name" value="Spc25"/>
</dbReference>
<keyword evidence="3 9" id="KW-0158">Chromosome</keyword>
<dbReference type="PANTHER" id="PTHR14281">
    <property type="entry name" value="KINETOCHORE PROTEIN SPC25-RELATED"/>
    <property type="match status" value="1"/>
</dbReference>
<keyword evidence="14" id="KW-1185">Reference proteome</keyword>
<evidence type="ECO:0000313" key="14">
    <source>
        <dbReference type="Proteomes" id="UP000826656"/>
    </source>
</evidence>
<comment type="subcellular location">
    <subcellularLocation>
        <location evidence="1">Chromosome</location>
        <location evidence="1">Centromere</location>
    </subcellularLocation>
    <subcellularLocation>
        <location evidence="9">Nucleus</location>
    </subcellularLocation>
    <subcellularLocation>
        <location evidence="9">Chromosome</location>
        <location evidence="9">Centromere</location>
        <location evidence="9">Kinetochore</location>
    </subcellularLocation>
</comment>
<feature type="coiled-coil region" evidence="10">
    <location>
        <begin position="52"/>
        <end position="149"/>
    </location>
</feature>
<evidence type="ECO:0000256" key="11">
    <source>
        <dbReference type="SAM" id="MobiDB-lite"/>
    </source>
</evidence>
<dbReference type="PANTHER" id="PTHR14281:SF0">
    <property type="entry name" value="KINETOCHORE PROTEIN SPC25"/>
    <property type="match status" value="1"/>
</dbReference>
<keyword evidence="6 10" id="KW-0175">Coiled coil</keyword>
<comment type="caution">
    <text evidence="13">The sequence shown here is derived from an EMBL/GenBank/DDBJ whole genome shotgun (WGS) entry which is preliminary data.</text>
</comment>
<evidence type="ECO:0000256" key="6">
    <source>
        <dbReference type="ARBA" id="ARBA00023054"/>
    </source>
</evidence>
<evidence type="ECO:0000256" key="2">
    <source>
        <dbReference type="ARBA" id="ARBA00006379"/>
    </source>
</evidence>
<evidence type="ECO:0000256" key="10">
    <source>
        <dbReference type="SAM" id="Coils"/>
    </source>
</evidence>
<evidence type="ECO:0000256" key="4">
    <source>
        <dbReference type="ARBA" id="ARBA00022618"/>
    </source>
</evidence>
<name>A0ABQ7VIE3_SOLTU</name>
<feature type="compositionally biased region" description="Low complexity" evidence="11">
    <location>
        <begin position="294"/>
        <end position="308"/>
    </location>
</feature>
<evidence type="ECO:0000256" key="7">
    <source>
        <dbReference type="ARBA" id="ARBA00023306"/>
    </source>
</evidence>
<feature type="region of interest" description="Disordered" evidence="11">
    <location>
        <begin position="265"/>
        <end position="311"/>
    </location>
</feature>
<evidence type="ECO:0000313" key="13">
    <source>
        <dbReference type="EMBL" id="KAH0763834.1"/>
    </source>
</evidence>
<dbReference type="Proteomes" id="UP000826656">
    <property type="component" value="Unassembled WGS sequence"/>
</dbReference>
<comment type="subunit">
    <text evidence="9">Component of the NDC80 complex.</text>
</comment>
<keyword evidence="9" id="KW-0995">Kinetochore</keyword>
<feature type="compositionally biased region" description="Basic and acidic residues" evidence="11">
    <location>
        <begin position="276"/>
        <end position="292"/>
    </location>
</feature>
<keyword evidence="8 9" id="KW-0137">Centromere</keyword>
<dbReference type="CDD" id="cd23784">
    <property type="entry name" value="RWD_Spc25"/>
    <property type="match status" value="1"/>
</dbReference>
<evidence type="ECO:0000259" key="12">
    <source>
        <dbReference type="Pfam" id="PF08234"/>
    </source>
</evidence>
<keyword evidence="5 9" id="KW-0498">Mitosis</keyword>
<dbReference type="Gene3D" id="3.30.457.50">
    <property type="entry name" value="Chromosome segregation protein Spc25"/>
    <property type="match status" value="1"/>
</dbReference>
<dbReference type="InterPro" id="IPR013255">
    <property type="entry name" value="Spc25_C"/>
</dbReference>
<keyword evidence="4 9" id="KW-0132">Cell division</keyword>